<dbReference type="GO" id="GO:0007154">
    <property type="term" value="P:cell communication"/>
    <property type="evidence" value="ECO:0007669"/>
    <property type="project" value="InterPro"/>
</dbReference>
<keyword evidence="7" id="KW-0677">Repeat</keyword>
<evidence type="ECO:0000256" key="3">
    <source>
        <dbReference type="ARBA" id="ARBA00022449"/>
    </source>
</evidence>
<reference evidence="14" key="1">
    <citation type="submission" date="2020-06" db="EMBL/GenBank/DDBJ databases">
        <title>Draft genome of Bugula neritina, a colonial animal packing powerful symbionts and potential medicines.</title>
        <authorList>
            <person name="Rayko M."/>
        </authorList>
    </citation>
    <scope>NUCLEOTIDE SEQUENCE [LARGE SCALE GENOMIC DNA]</scope>
    <source>
        <strain evidence="14">Kwan_BN1</strain>
    </source>
</reference>
<dbReference type="OrthoDB" id="418484at2759"/>
<evidence type="ECO:0000256" key="6">
    <source>
        <dbReference type="ARBA" id="ARBA00022729"/>
    </source>
</evidence>
<keyword evidence="4" id="KW-0109">Calcium transport</keyword>
<dbReference type="Gene3D" id="1.20.1420.30">
    <property type="entry name" value="NCX, central ion-binding region"/>
    <property type="match status" value="1"/>
</dbReference>
<name>A0A7J7JYY7_BUGNE</name>
<dbReference type="Pfam" id="PF03160">
    <property type="entry name" value="Calx-beta"/>
    <property type="match status" value="2"/>
</dbReference>
<evidence type="ECO:0000256" key="2">
    <source>
        <dbReference type="ARBA" id="ARBA00022448"/>
    </source>
</evidence>
<dbReference type="InterPro" id="IPR003644">
    <property type="entry name" value="Calx_beta"/>
</dbReference>
<keyword evidence="15" id="KW-1185">Reference proteome</keyword>
<dbReference type="InterPro" id="IPR038081">
    <property type="entry name" value="CalX-like_sf"/>
</dbReference>
<dbReference type="GO" id="GO:0098703">
    <property type="term" value="P:calcium ion import across plasma membrane"/>
    <property type="evidence" value="ECO:0007669"/>
    <property type="project" value="TreeGrafter"/>
</dbReference>
<evidence type="ECO:0000256" key="12">
    <source>
        <dbReference type="SAM" id="Phobius"/>
    </source>
</evidence>
<feature type="transmembrane region" description="Helical" evidence="12">
    <location>
        <begin position="198"/>
        <end position="218"/>
    </location>
</feature>
<keyword evidence="6" id="KW-0732">Signal</keyword>
<evidence type="ECO:0000259" key="13">
    <source>
        <dbReference type="SMART" id="SM00237"/>
    </source>
</evidence>
<comment type="subcellular location">
    <subcellularLocation>
        <location evidence="1">Endomembrane system</location>
        <topology evidence="1">Multi-pass membrane protein</topology>
    </subcellularLocation>
</comment>
<dbReference type="GO" id="GO:0030424">
    <property type="term" value="C:axon"/>
    <property type="evidence" value="ECO:0007669"/>
    <property type="project" value="TreeGrafter"/>
</dbReference>
<evidence type="ECO:0000256" key="11">
    <source>
        <dbReference type="ARBA" id="ARBA00023136"/>
    </source>
</evidence>
<evidence type="ECO:0000313" key="15">
    <source>
        <dbReference type="Proteomes" id="UP000593567"/>
    </source>
</evidence>
<feature type="domain" description="Calx-beta" evidence="13">
    <location>
        <begin position="505"/>
        <end position="580"/>
    </location>
</feature>
<keyword evidence="5 12" id="KW-0812">Transmembrane</keyword>
<dbReference type="PANTHER" id="PTHR11878">
    <property type="entry name" value="SODIUM/CALCIUM EXCHANGER"/>
    <property type="match status" value="1"/>
</dbReference>
<evidence type="ECO:0000256" key="5">
    <source>
        <dbReference type="ARBA" id="ARBA00022692"/>
    </source>
</evidence>
<comment type="caution">
    <text evidence="14">The sequence shown here is derived from an EMBL/GenBank/DDBJ whole genome shotgun (WGS) entry which is preliminary data.</text>
</comment>
<evidence type="ECO:0000313" key="14">
    <source>
        <dbReference type="EMBL" id="KAF6031620.1"/>
    </source>
</evidence>
<evidence type="ECO:0000256" key="10">
    <source>
        <dbReference type="ARBA" id="ARBA00023065"/>
    </source>
</evidence>
<dbReference type="PANTHER" id="PTHR11878:SF65">
    <property type="entry name" value="NA_CA-EXCHANGE PROTEIN, ISOFORM G"/>
    <property type="match status" value="1"/>
</dbReference>
<accession>A0A7J7JYY7</accession>
<dbReference type="GO" id="GO:0098794">
    <property type="term" value="C:postsynapse"/>
    <property type="evidence" value="ECO:0007669"/>
    <property type="project" value="TreeGrafter"/>
</dbReference>
<feature type="transmembrane region" description="Helical" evidence="12">
    <location>
        <begin position="230"/>
        <end position="253"/>
    </location>
</feature>
<evidence type="ECO:0000256" key="7">
    <source>
        <dbReference type="ARBA" id="ARBA00022737"/>
    </source>
</evidence>
<dbReference type="GO" id="GO:0005432">
    <property type="term" value="F:calcium:sodium antiporter activity"/>
    <property type="evidence" value="ECO:0007669"/>
    <property type="project" value="TreeGrafter"/>
</dbReference>
<dbReference type="InterPro" id="IPR032452">
    <property type="entry name" value="Na_Ca_Ex_C-exten"/>
</dbReference>
<feature type="domain" description="Calx-beta" evidence="13">
    <location>
        <begin position="401"/>
        <end position="475"/>
    </location>
</feature>
<feature type="transmembrane region" description="Helical" evidence="12">
    <location>
        <begin position="105"/>
        <end position="123"/>
    </location>
</feature>
<dbReference type="Proteomes" id="UP000593567">
    <property type="component" value="Unassembled WGS sequence"/>
</dbReference>
<evidence type="ECO:0000256" key="8">
    <source>
        <dbReference type="ARBA" id="ARBA00022837"/>
    </source>
</evidence>
<proteinExistence type="predicted"/>
<dbReference type="GO" id="GO:0012505">
    <property type="term" value="C:endomembrane system"/>
    <property type="evidence" value="ECO:0007669"/>
    <property type="project" value="UniProtKB-SubCell"/>
</dbReference>
<evidence type="ECO:0000256" key="1">
    <source>
        <dbReference type="ARBA" id="ARBA00004127"/>
    </source>
</evidence>
<gene>
    <name evidence="14" type="ORF">EB796_010082</name>
</gene>
<dbReference type="SUPFAM" id="SSF141072">
    <property type="entry name" value="CalX-like"/>
    <property type="match status" value="2"/>
</dbReference>
<evidence type="ECO:0000256" key="9">
    <source>
        <dbReference type="ARBA" id="ARBA00022989"/>
    </source>
</evidence>
<protein>
    <submittedName>
        <fullName evidence="14">SLC8A3</fullName>
    </submittedName>
</protein>
<dbReference type="Pfam" id="PF01699">
    <property type="entry name" value="Na_Ca_ex"/>
    <property type="match status" value="1"/>
</dbReference>
<dbReference type="EMBL" id="VXIV02001585">
    <property type="protein sequence ID" value="KAF6031620.1"/>
    <property type="molecule type" value="Genomic_DNA"/>
</dbReference>
<dbReference type="GO" id="GO:0042383">
    <property type="term" value="C:sarcolemma"/>
    <property type="evidence" value="ECO:0007669"/>
    <property type="project" value="TreeGrafter"/>
</dbReference>
<organism evidence="14 15">
    <name type="scientific">Bugula neritina</name>
    <name type="common">Brown bryozoan</name>
    <name type="synonym">Sertularia neritina</name>
    <dbReference type="NCBI Taxonomy" id="10212"/>
    <lineage>
        <taxon>Eukaryota</taxon>
        <taxon>Metazoa</taxon>
        <taxon>Spiralia</taxon>
        <taxon>Lophotrochozoa</taxon>
        <taxon>Bryozoa</taxon>
        <taxon>Gymnolaemata</taxon>
        <taxon>Cheilostomatida</taxon>
        <taxon>Flustrina</taxon>
        <taxon>Buguloidea</taxon>
        <taxon>Bugulidae</taxon>
        <taxon>Bugula</taxon>
    </lineage>
</organism>
<evidence type="ECO:0000256" key="4">
    <source>
        <dbReference type="ARBA" id="ARBA00022568"/>
    </source>
</evidence>
<dbReference type="AlphaFoldDB" id="A0A7J7JYY7"/>
<dbReference type="Gene3D" id="2.60.40.2030">
    <property type="match status" value="2"/>
</dbReference>
<keyword evidence="10" id="KW-0406">Ion transport</keyword>
<feature type="transmembrane region" description="Helical" evidence="12">
    <location>
        <begin position="259"/>
        <end position="279"/>
    </location>
</feature>
<dbReference type="InterPro" id="IPR051171">
    <property type="entry name" value="CaCA"/>
</dbReference>
<keyword evidence="8" id="KW-0106">Calcium</keyword>
<dbReference type="InterPro" id="IPR004837">
    <property type="entry name" value="NaCa_Exmemb"/>
</dbReference>
<dbReference type="Pfam" id="PF16494">
    <property type="entry name" value="Na_Ca_ex_C"/>
    <property type="match status" value="1"/>
</dbReference>
<dbReference type="InterPro" id="IPR044880">
    <property type="entry name" value="NCX_ion-bd_dom_sf"/>
</dbReference>
<dbReference type="SMART" id="SM00237">
    <property type="entry name" value="Calx_beta"/>
    <property type="match status" value="2"/>
</dbReference>
<keyword evidence="2" id="KW-0813">Transport</keyword>
<keyword evidence="11 12" id="KW-0472">Membrane</keyword>
<keyword evidence="9 12" id="KW-1133">Transmembrane helix</keyword>
<sequence>MQLLTHVDIMHAALWDMHTGYTALLPLLPQILLLPLHTMKSVLGNLTLAAMAVTVFTQVALAEDNVTTTTASKSGVKVPECKKGILIPLWEPVDNISKGDKAARAVVYFIALGYLFLGVSIIADRFMASIEVITSKEREIIVKRPNGEVMKVSVKVWNETVSNLTLMALGSSAPEIMLSIIEVVGRNFKAGDLGPGTIVGSAAFNLFVIIAICIYVIPSDEVRQVKHLRVFFVTASWSVLAYVWLYLIIAHISPGEVEIWEGVLTFIMFPATVITAWIADRKLFPKFIAKKYHTSRHKGVIVQSEGMTDIEMEADREMANEDSDVLLFEQHRKEYIEIIRELRKKHPNMDMKSLEEMAEYEVMNRGPKSRAFYRIQATRKLTGGGNVIKKKLDREHKKNQVVATTEDPQLTEVFFEPAHYTVMENVGSMEVRVKRAGSNLNSTLCVDYSTADGSANAGSDYEATREDEHFLCTLSNLRLAEVNGTMNNSDNLNLKNFQLGTPSTATVMILDDDHAGIFHFEDSDHETVESIGQLHIKVQRSSGARGHVAIPFKTIDGTAKAGTHFSATSGEIIFANDEHE</sequence>
<keyword evidence="3" id="KW-0050">Antiport</keyword>